<dbReference type="PANTHER" id="PTHR15454">
    <property type="entry name" value="NISCHARIN RELATED"/>
    <property type="match status" value="1"/>
</dbReference>
<dbReference type="InterPro" id="IPR032675">
    <property type="entry name" value="LRR_dom_sf"/>
</dbReference>
<dbReference type="OMA" id="HIYTTAT"/>
<accession>A0A0L0DEI4</accession>
<dbReference type="PANTHER" id="PTHR15454:SF56">
    <property type="entry name" value="PROTEIN PHOSPHATASE 1 REGULATORY SUBUNIT 7-RELATED"/>
    <property type="match status" value="1"/>
</dbReference>
<dbReference type="GeneID" id="25565283"/>
<protein>
    <submittedName>
        <fullName evidence="3">Leucine-rich repeats and guanylate kinase domain containing</fullName>
    </submittedName>
</protein>
<dbReference type="Gene3D" id="3.80.10.10">
    <property type="entry name" value="Ribonuclease Inhibitor"/>
    <property type="match status" value="2"/>
</dbReference>
<keyword evidence="4" id="KW-1185">Reference proteome</keyword>
<dbReference type="PROSITE" id="PS51450">
    <property type="entry name" value="LRR"/>
    <property type="match status" value="3"/>
</dbReference>
<proteinExistence type="predicted"/>
<dbReference type="EMBL" id="GL349457">
    <property type="protein sequence ID" value="KNC49738.1"/>
    <property type="molecule type" value="Genomic_DNA"/>
</dbReference>
<evidence type="ECO:0000313" key="3">
    <source>
        <dbReference type="EMBL" id="KNC49738.1"/>
    </source>
</evidence>
<dbReference type="STRING" id="461836.A0A0L0DEI4"/>
<reference evidence="3 4" key="1">
    <citation type="submission" date="2010-05" db="EMBL/GenBank/DDBJ databases">
        <title>The Genome Sequence of Thecamonas trahens ATCC 50062.</title>
        <authorList>
            <consortium name="The Broad Institute Genome Sequencing Platform"/>
            <person name="Russ C."/>
            <person name="Cuomo C."/>
            <person name="Shea T."/>
            <person name="Young S.K."/>
            <person name="Zeng Q."/>
            <person name="Koehrsen M."/>
            <person name="Haas B."/>
            <person name="Borodovsky M."/>
            <person name="Guigo R."/>
            <person name="Alvarado L."/>
            <person name="Berlin A."/>
            <person name="Bochicchio J."/>
            <person name="Borenstein D."/>
            <person name="Chapman S."/>
            <person name="Chen Z."/>
            <person name="Freedman E."/>
            <person name="Gellesch M."/>
            <person name="Goldberg J."/>
            <person name="Griggs A."/>
            <person name="Gujja S."/>
            <person name="Heilman E."/>
            <person name="Heiman D."/>
            <person name="Hepburn T."/>
            <person name="Howarth C."/>
            <person name="Jen D."/>
            <person name="Larson L."/>
            <person name="Mehta T."/>
            <person name="Park D."/>
            <person name="Pearson M."/>
            <person name="Roberts A."/>
            <person name="Saif S."/>
            <person name="Shenoy N."/>
            <person name="Sisk P."/>
            <person name="Stolte C."/>
            <person name="Sykes S."/>
            <person name="Thomson T."/>
            <person name="Walk T."/>
            <person name="White J."/>
            <person name="Yandava C."/>
            <person name="Burger G."/>
            <person name="Gray M.W."/>
            <person name="Holland P.W.H."/>
            <person name="King N."/>
            <person name="Lang F.B.F."/>
            <person name="Roger A.J."/>
            <person name="Ruiz-Trillo I."/>
            <person name="Lander E."/>
            <person name="Nusbaum C."/>
        </authorList>
    </citation>
    <scope>NUCLEOTIDE SEQUENCE [LARGE SCALE GENOMIC DNA]</scope>
    <source>
        <strain evidence="3 4">ATCC 50062</strain>
    </source>
</reference>
<evidence type="ECO:0000256" key="2">
    <source>
        <dbReference type="ARBA" id="ARBA00022737"/>
    </source>
</evidence>
<dbReference type="GO" id="GO:0005737">
    <property type="term" value="C:cytoplasm"/>
    <property type="evidence" value="ECO:0007669"/>
    <property type="project" value="TreeGrafter"/>
</dbReference>
<dbReference type="SUPFAM" id="SSF52058">
    <property type="entry name" value="L domain-like"/>
    <property type="match status" value="1"/>
</dbReference>
<dbReference type="InterPro" id="IPR001611">
    <property type="entry name" value="Leu-rich_rpt"/>
</dbReference>
<keyword evidence="3" id="KW-0418">Kinase</keyword>
<organism evidence="3 4">
    <name type="scientific">Thecamonas trahens ATCC 50062</name>
    <dbReference type="NCBI Taxonomy" id="461836"/>
    <lineage>
        <taxon>Eukaryota</taxon>
        <taxon>Apusozoa</taxon>
        <taxon>Apusomonadida</taxon>
        <taxon>Apusomonadidae</taxon>
        <taxon>Thecamonas</taxon>
    </lineage>
</organism>
<dbReference type="RefSeq" id="XP_013757525.1">
    <property type="nucleotide sequence ID" value="XM_013902071.1"/>
</dbReference>
<sequence length="341" mass="36089">MGSAEPVTSAIAAKVTARLSQLGRTADGTRVAYLALHAPSLGVTSAKVLSEYPHLEELDLHDNALVDLAPLSPLAALLTLDVSGNGLANLLDFAPPAGLRVVNYASNALERLPPTLAADHPCLTTLILDHNGIADLSPLAGLQSLVSLSVRHNKVDDVSVLTDLPALKELALSGNHLQSLVGLAALPALERLDVANNAITTLDGFESELEFLFEVDAGGNFIKDVEQVAHLAPLPLLRKVTLAGNPMAADEGYRTRTLFLVPQLAYLDGGEVSAEDKVAVVNMYDPPQPVLDYRKHCLEYDTMLGEHLSLPPPLADPDLEAPAIWDGEIRVGSPSSRGSTP</sequence>
<evidence type="ECO:0000313" key="4">
    <source>
        <dbReference type="Proteomes" id="UP000054408"/>
    </source>
</evidence>
<dbReference type="Proteomes" id="UP000054408">
    <property type="component" value="Unassembled WGS sequence"/>
</dbReference>
<keyword evidence="1" id="KW-0433">Leucine-rich repeat</keyword>
<dbReference type="AlphaFoldDB" id="A0A0L0DEI4"/>
<dbReference type="Pfam" id="PF13855">
    <property type="entry name" value="LRR_8"/>
    <property type="match status" value="1"/>
</dbReference>
<dbReference type="InterPro" id="IPR003591">
    <property type="entry name" value="Leu-rich_rpt_typical-subtyp"/>
</dbReference>
<dbReference type="SMART" id="SM00369">
    <property type="entry name" value="LRR_TYP"/>
    <property type="match status" value="5"/>
</dbReference>
<evidence type="ECO:0000256" key="1">
    <source>
        <dbReference type="ARBA" id="ARBA00022614"/>
    </source>
</evidence>
<keyword evidence="3" id="KW-0808">Transferase</keyword>
<dbReference type="OrthoDB" id="6334211at2759"/>
<gene>
    <name evidence="3" type="ORF">AMSG_06009</name>
</gene>
<dbReference type="GO" id="GO:0016301">
    <property type="term" value="F:kinase activity"/>
    <property type="evidence" value="ECO:0007669"/>
    <property type="project" value="UniProtKB-KW"/>
</dbReference>
<keyword evidence="2" id="KW-0677">Repeat</keyword>
<dbReference type="eggNOG" id="KOG0531">
    <property type="taxonomic scope" value="Eukaryota"/>
</dbReference>
<name>A0A0L0DEI4_THETB</name>